<organism evidence="2 3">
    <name type="scientific">Rhizobium hainanense</name>
    <dbReference type="NCBI Taxonomy" id="52131"/>
    <lineage>
        <taxon>Bacteria</taxon>
        <taxon>Pseudomonadati</taxon>
        <taxon>Pseudomonadota</taxon>
        <taxon>Alphaproteobacteria</taxon>
        <taxon>Hyphomicrobiales</taxon>
        <taxon>Rhizobiaceae</taxon>
        <taxon>Rhizobium/Agrobacterium group</taxon>
        <taxon>Rhizobium</taxon>
    </lineage>
</organism>
<evidence type="ECO:0000313" key="2">
    <source>
        <dbReference type="EMBL" id="SCB24269.1"/>
    </source>
</evidence>
<accession>A0A1C3V9C9</accession>
<protein>
    <submittedName>
        <fullName evidence="2">Uncharacterized protein</fullName>
    </submittedName>
</protein>
<name>A0A1C3V9C9_9HYPH</name>
<evidence type="ECO:0000313" key="3">
    <source>
        <dbReference type="Proteomes" id="UP000186228"/>
    </source>
</evidence>
<dbReference type="Proteomes" id="UP000186228">
    <property type="component" value="Unassembled WGS sequence"/>
</dbReference>
<evidence type="ECO:0000256" key="1">
    <source>
        <dbReference type="SAM" id="MobiDB-lite"/>
    </source>
</evidence>
<gene>
    <name evidence="2" type="ORF">GA0061100_10529</name>
</gene>
<proteinExistence type="predicted"/>
<dbReference type="EMBL" id="FMAC01000005">
    <property type="protein sequence ID" value="SCB24269.1"/>
    <property type="molecule type" value="Genomic_DNA"/>
</dbReference>
<feature type="region of interest" description="Disordered" evidence="1">
    <location>
        <begin position="1"/>
        <end position="20"/>
    </location>
</feature>
<keyword evidence="3" id="KW-1185">Reference proteome</keyword>
<feature type="region of interest" description="Disordered" evidence="1">
    <location>
        <begin position="42"/>
        <end position="81"/>
    </location>
</feature>
<sequence length="81" mass="8822">MHAQNPLTPSRLGPEPCSPRKVETIGAKCSQALDEATRRAYERGGGAGMREREDEENPYPAGSALAKAFEHGYLDGQKAHR</sequence>
<reference evidence="3" key="1">
    <citation type="submission" date="2016-08" db="EMBL/GenBank/DDBJ databases">
        <authorList>
            <person name="Varghese N."/>
            <person name="Submissions Spin"/>
        </authorList>
    </citation>
    <scope>NUCLEOTIDE SEQUENCE [LARGE SCALE GENOMIC DNA]</scope>
    <source>
        <strain evidence="3">CCBAU 57015</strain>
    </source>
</reference>
<dbReference type="AlphaFoldDB" id="A0A1C3V9C9"/>